<keyword evidence="9 13" id="KW-0547">Nucleotide-binding</keyword>
<dbReference type="InterPro" id="IPR001576">
    <property type="entry name" value="Phosphoglycerate_kinase"/>
</dbReference>
<evidence type="ECO:0000256" key="6">
    <source>
        <dbReference type="ARBA" id="ARBA00016471"/>
    </source>
</evidence>
<gene>
    <name evidence="17" type="primary">pgk_2</name>
    <name evidence="13" type="synonym">pgk</name>
    <name evidence="17" type="ORF">TRN7648_03971</name>
</gene>
<dbReference type="GO" id="GO:0004618">
    <property type="term" value="F:phosphoglycerate kinase activity"/>
    <property type="evidence" value="ECO:0007669"/>
    <property type="project" value="UniProtKB-UniRule"/>
</dbReference>
<feature type="binding site" evidence="13">
    <location>
        <position position="119"/>
    </location>
    <ligand>
        <name>substrate</name>
    </ligand>
</feature>
<dbReference type="RefSeq" id="WP_058249326.1">
    <property type="nucleotide sequence ID" value="NZ_CYSE01000013.1"/>
</dbReference>
<evidence type="ECO:0000256" key="12">
    <source>
        <dbReference type="ARBA" id="ARBA00023152"/>
    </source>
</evidence>
<dbReference type="PANTHER" id="PTHR11406:SF23">
    <property type="entry name" value="PHOSPHOGLYCERATE KINASE 1, CHLOROPLASTIC-RELATED"/>
    <property type="match status" value="1"/>
</dbReference>
<evidence type="ECO:0000256" key="15">
    <source>
        <dbReference type="PIRSR" id="PIRSR000724-2"/>
    </source>
</evidence>
<dbReference type="AlphaFoldDB" id="A0A0P1GJU4"/>
<dbReference type="GO" id="GO:0043531">
    <property type="term" value="F:ADP binding"/>
    <property type="evidence" value="ECO:0007669"/>
    <property type="project" value="TreeGrafter"/>
</dbReference>
<dbReference type="PIRSF" id="PIRSF000724">
    <property type="entry name" value="Pgk"/>
    <property type="match status" value="1"/>
</dbReference>
<keyword evidence="7 13" id="KW-0963">Cytoplasm</keyword>
<evidence type="ECO:0000256" key="11">
    <source>
        <dbReference type="ARBA" id="ARBA00022840"/>
    </source>
</evidence>
<evidence type="ECO:0000256" key="8">
    <source>
        <dbReference type="ARBA" id="ARBA00022679"/>
    </source>
</evidence>
<evidence type="ECO:0000256" key="16">
    <source>
        <dbReference type="RuleBase" id="RU000532"/>
    </source>
</evidence>
<dbReference type="GO" id="GO:0006094">
    <property type="term" value="P:gluconeogenesis"/>
    <property type="evidence" value="ECO:0007669"/>
    <property type="project" value="TreeGrafter"/>
</dbReference>
<dbReference type="PRINTS" id="PR00477">
    <property type="entry name" value="PHGLYCKINASE"/>
</dbReference>
<evidence type="ECO:0000256" key="3">
    <source>
        <dbReference type="ARBA" id="ARBA00008982"/>
    </source>
</evidence>
<dbReference type="STRING" id="441103.TRN7648_03971"/>
<evidence type="ECO:0000256" key="14">
    <source>
        <dbReference type="PIRSR" id="PIRSR000724-1"/>
    </source>
</evidence>
<dbReference type="GO" id="GO:0005829">
    <property type="term" value="C:cytosol"/>
    <property type="evidence" value="ECO:0007669"/>
    <property type="project" value="TreeGrafter"/>
</dbReference>
<dbReference type="OrthoDB" id="9808460at2"/>
<comment type="pathway">
    <text evidence="2 13">Carbohydrate degradation; glycolysis; pyruvate from D-glyceraldehyde 3-phosphate: step 2/5.</text>
</comment>
<sequence>MQIPAITQADVRGKRLLVRADLNVPMDDGMITDDTRITRFAAGMKPLLDQGARLVIITHFGRPKANVFDPAFSVDKLRPALSKALGTDVKFSDNVETDSAVLLSEKLADGQVLLCENLRYNPGETANDAGFAASLAKLGDIYVNDAFSCAHRAHASTEAIARLLPAYAGPLMMEELTALGAALEAPKRPSVAIVGGAKVSTKIAVLKNLVEKVDHVIIGGGMANTFLYADGAPMGQSLHEADQVDTVAEIRALADKAGCKLHLPEDVAAAKHFAAHAPYNICPGNACPDDALILDAGPKALARFQSVLATCNTILWNGPLGAFEIQPFDQSTKLLAQTAADLTRQGLAVSVAGGGDTVAALNAAGAAEDFTYVSSAGCAFLEWLEGKTLPGIAALMQPAVAA</sequence>
<comment type="subcellular location">
    <subcellularLocation>
        <location evidence="13">Cytoplasm</location>
    </subcellularLocation>
</comment>
<protein>
    <recommendedName>
        <fullName evidence="6 13">Phosphoglycerate kinase</fullName>
        <ecNumber evidence="5 13">2.7.2.3</ecNumber>
    </recommendedName>
</protein>
<comment type="catalytic activity">
    <reaction evidence="1 13 16">
        <text>(2R)-3-phosphoglycerate + ATP = (2R)-3-phospho-glyceroyl phosphate + ADP</text>
        <dbReference type="Rhea" id="RHEA:14801"/>
        <dbReference type="ChEBI" id="CHEBI:30616"/>
        <dbReference type="ChEBI" id="CHEBI:57604"/>
        <dbReference type="ChEBI" id="CHEBI:58272"/>
        <dbReference type="ChEBI" id="CHEBI:456216"/>
        <dbReference type="EC" id="2.7.2.3"/>
    </reaction>
</comment>
<evidence type="ECO:0000256" key="2">
    <source>
        <dbReference type="ARBA" id="ARBA00004838"/>
    </source>
</evidence>
<dbReference type="InterPro" id="IPR036043">
    <property type="entry name" value="Phosphoglycerate_kinase_sf"/>
</dbReference>
<feature type="binding site" evidence="13 15">
    <location>
        <position position="324"/>
    </location>
    <ligand>
        <name>ATP</name>
        <dbReference type="ChEBI" id="CHEBI:30616"/>
    </ligand>
</feature>
<dbReference type="FunFam" id="3.40.50.1260:FF:000031">
    <property type="entry name" value="Phosphoglycerate kinase 1"/>
    <property type="match status" value="1"/>
</dbReference>
<feature type="binding site" evidence="13">
    <location>
        <position position="152"/>
    </location>
    <ligand>
        <name>substrate</name>
    </ligand>
</feature>
<comment type="similarity">
    <text evidence="3 13 16">Belongs to the phosphoglycerate kinase family.</text>
</comment>
<evidence type="ECO:0000256" key="5">
    <source>
        <dbReference type="ARBA" id="ARBA00013061"/>
    </source>
</evidence>
<dbReference type="Pfam" id="PF00162">
    <property type="entry name" value="PGK"/>
    <property type="match status" value="1"/>
</dbReference>
<evidence type="ECO:0000313" key="17">
    <source>
        <dbReference type="EMBL" id="CUH82430.1"/>
    </source>
</evidence>
<dbReference type="EC" id="2.7.2.3" evidence="5 13"/>
<evidence type="ECO:0000256" key="13">
    <source>
        <dbReference type="HAMAP-Rule" id="MF_00145"/>
    </source>
</evidence>
<feature type="binding site" evidence="13">
    <location>
        <position position="36"/>
    </location>
    <ligand>
        <name>substrate</name>
    </ligand>
</feature>
<accession>A0A0P1GJU4</accession>
<keyword evidence="11 13" id="KW-0067">ATP-binding</keyword>
<keyword evidence="10 13" id="KW-0418">Kinase</keyword>
<proteinExistence type="inferred from homology"/>
<feature type="binding site" evidence="13 15">
    <location>
        <begin position="354"/>
        <end position="357"/>
    </location>
    <ligand>
        <name>ATP</name>
        <dbReference type="ChEBI" id="CHEBI:30616"/>
    </ligand>
</feature>
<dbReference type="UniPathway" id="UPA00109">
    <property type="reaction ID" value="UER00185"/>
</dbReference>
<evidence type="ECO:0000256" key="1">
    <source>
        <dbReference type="ARBA" id="ARBA00000642"/>
    </source>
</evidence>
<reference evidence="17 18" key="1">
    <citation type="submission" date="2015-09" db="EMBL/GenBank/DDBJ databases">
        <authorList>
            <consortium name="Swine Surveillance"/>
        </authorList>
    </citation>
    <scope>NUCLEOTIDE SEQUENCE [LARGE SCALE GENOMIC DNA]</scope>
    <source>
        <strain evidence="17 18">CECT 7648</strain>
    </source>
</reference>
<dbReference type="FunFam" id="3.40.50.1260:FF:000006">
    <property type="entry name" value="Phosphoglycerate kinase"/>
    <property type="match status" value="1"/>
</dbReference>
<dbReference type="HAMAP" id="MF_00145">
    <property type="entry name" value="Phosphoglyc_kinase"/>
    <property type="match status" value="1"/>
</dbReference>
<dbReference type="Gene3D" id="3.40.50.1260">
    <property type="entry name" value="Phosphoglycerate kinase, N-terminal domain"/>
    <property type="match status" value="2"/>
</dbReference>
<feature type="binding site" evidence="13 14">
    <location>
        <begin position="21"/>
        <end position="23"/>
    </location>
    <ligand>
        <name>substrate</name>
    </ligand>
</feature>
<feature type="binding site" evidence="14">
    <location>
        <position position="36"/>
    </location>
    <ligand>
        <name>(2R)-3-phosphoglycerate</name>
        <dbReference type="ChEBI" id="CHEBI:58272"/>
    </ligand>
</feature>
<evidence type="ECO:0000256" key="4">
    <source>
        <dbReference type="ARBA" id="ARBA00011245"/>
    </source>
</evidence>
<keyword evidence="8 13" id="KW-0808">Transferase</keyword>
<evidence type="ECO:0000256" key="7">
    <source>
        <dbReference type="ARBA" id="ARBA00022490"/>
    </source>
</evidence>
<organism evidence="17 18">
    <name type="scientific">Tropicibacter naphthalenivorans</name>
    <dbReference type="NCBI Taxonomy" id="441103"/>
    <lineage>
        <taxon>Bacteria</taxon>
        <taxon>Pseudomonadati</taxon>
        <taxon>Pseudomonadota</taxon>
        <taxon>Alphaproteobacteria</taxon>
        <taxon>Rhodobacterales</taxon>
        <taxon>Roseobacteraceae</taxon>
        <taxon>Tropicibacter</taxon>
    </lineage>
</organism>
<feature type="binding site" evidence="14">
    <location>
        <position position="152"/>
    </location>
    <ligand>
        <name>(2R)-3-phosphoglycerate</name>
        <dbReference type="ChEBI" id="CHEBI:58272"/>
    </ligand>
</feature>
<dbReference type="SUPFAM" id="SSF53748">
    <property type="entry name" value="Phosphoglycerate kinase"/>
    <property type="match status" value="1"/>
</dbReference>
<feature type="binding site" evidence="13 15">
    <location>
        <position position="202"/>
    </location>
    <ligand>
        <name>ATP</name>
        <dbReference type="ChEBI" id="CHEBI:30616"/>
    </ligand>
</feature>
<evidence type="ECO:0000313" key="18">
    <source>
        <dbReference type="Proteomes" id="UP000054935"/>
    </source>
</evidence>
<evidence type="ECO:0000256" key="10">
    <source>
        <dbReference type="ARBA" id="ARBA00022777"/>
    </source>
</evidence>
<dbReference type="PANTHER" id="PTHR11406">
    <property type="entry name" value="PHOSPHOGLYCERATE KINASE"/>
    <property type="match status" value="1"/>
</dbReference>
<feature type="binding site" evidence="14">
    <location>
        <position position="119"/>
    </location>
    <ligand>
        <name>(2R)-3-phosphoglycerate</name>
        <dbReference type="ChEBI" id="CHEBI:58272"/>
    </ligand>
</feature>
<dbReference type="InterPro" id="IPR015824">
    <property type="entry name" value="Phosphoglycerate_kinase_N"/>
</dbReference>
<comment type="subunit">
    <text evidence="4 13">Monomer.</text>
</comment>
<keyword evidence="18" id="KW-1185">Reference proteome</keyword>
<keyword evidence="12 13" id="KW-0324">Glycolysis</keyword>
<dbReference type="GO" id="GO:0006096">
    <property type="term" value="P:glycolytic process"/>
    <property type="evidence" value="ECO:0007669"/>
    <property type="project" value="UniProtKB-UniRule"/>
</dbReference>
<comment type="caution">
    <text evidence="13">Lacks conserved residue(s) required for the propagation of feature annotation.</text>
</comment>
<feature type="binding site" evidence="13 14">
    <location>
        <begin position="59"/>
        <end position="62"/>
    </location>
    <ligand>
        <name>substrate</name>
    </ligand>
</feature>
<dbReference type="GO" id="GO:0005524">
    <property type="term" value="F:ATP binding"/>
    <property type="evidence" value="ECO:0007669"/>
    <property type="project" value="UniProtKB-KW"/>
</dbReference>
<dbReference type="EMBL" id="CYSE01000013">
    <property type="protein sequence ID" value="CUH82430.1"/>
    <property type="molecule type" value="Genomic_DNA"/>
</dbReference>
<evidence type="ECO:0000256" key="9">
    <source>
        <dbReference type="ARBA" id="ARBA00022741"/>
    </source>
</evidence>
<name>A0A0P1GJU4_9RHOB</name>
<dbReference type="Proteomes" id="UP000054935">
    <property type="component" value="Unassembled WGS sequence"/>
</dbReference>